<evidence type="ECO:0000256" key="2">
    <source>
        <dbReference type="SAM" id="Phobius"/>
    </source>
</evidence>
<feature type="transmembrane region" description="Helical" evidence="2">
    <location>
        <begin position="78"/>
        <end position="97"/>
    </location>
</feature>
<evidence type="ECO:0000256" key="1">
    <source>
        <dbReference type="SAM" id="MobiDB-lite"/>
    </source>
</evidence>
<feature type="region of interest" description="Disordered" evidence="1">
    <location>
        <begin position="1"/>
        <end position="49"/>
    </location>
</feature>
<keyword evidence="2" id="KW-1133">Transmembrane helix</keyword>
<organism evidence="3 4">
    <name type="scientific">Fasciolopsis buskii</name>
    <dbReference type="NCBI Taxonomy" id="27845"/>
    <lineage>
        <taxon>Eukaryota</taxon>
        <taxon>Metazoa</taxon>
        <taxon>Spiralia</taxon>
        <taxon>Lophotrochozoa</taxon>
        <taxon>Platyhelminthes</taxon>
        <taxon>Trematoda</taxon>
        <taxon>Digenea</taxon>
        <taxon>Plagiorchiida</taxon>
        <taxon>Echinostomata</taxon>
        <taxon>Echinostomatoidea</taxon>
        <taxon>Fasciolidae</taxon>
        <taxon>Fasciolopsis</taxon>
    </lineage>
</organism>
<name>A0A8E0S581_9TREM</name>
<feature type="transmembrane region" description="Helical" evidence="2">
    <location>
        <begin position="139"/>
        <end position="167"/>
    </location>
</feature>
<proteinExistence type="predicted"/>
<accession>A0A8E0S581</accession>
<feature type="transmembrane region" description="Helical" evidence="2">
    <location>
        <begin position="109"/>
        <end position="132"/>
    </location>
</feature>
<evidence type="ECO:0000313" key="3">
    <source>
        <dbReference type="EMBL" id="KAA0198268.1"/>
    </source>
</evidence>
<dbReference type="OrthoDB" id="10461293at2759"/>
<dbReference type="EMBL" id="LUCM01001856">
    <property type="protein sequence ID" value="KAA0198268.1"/>
    <property type="molecule type" value="Genomic_DNA"/>
</dbReference>
<keyword evidence="2" id="KW-0472">Membrane</keyword>
<comment type="caution">
    <text evidence="3">The sequence shown here is derived from an EMBL/GenBank/DDBJ whole genome shotgun (WGS) entry which is preliminary data.</text>
</comment>
<reference evidence="3" key="1">
    <citation type="submission" date="2019-05" db="EMBL/GenBank/DDBJ databases">
        <title>Annotation for the trematode Fasciolopsis buski.</title>
        <authorList>
            <person name="Choi Y.-J."/>
        </authorList>
    </citation>
    <scope>NUCLEOTIDE SEQUENCE</scope>
    <source>
        <strain evidence="3">HT</strain>
        <tissue evidence="3">Whole worm</tissue>
    </source>
</reference>
<protein>
    <submittedName>
        <fullName evidence="3">Uncharacterized protein</fullName>
    </submittedName>
</protein>
<dbReference type="Proteomes" id="UP000728185">
    <property type="component" value="Unassembled WGS sequence"/>
</dbReference>
<keyword evidence="4" id="KW-1185">Reference proteome</keyword>
<feature type="transmembrane region" description="Helical" evidence="2">
    <location>
        <begin position="179"/>
        <end position="202"/>
    </location>
</feature>
<evidence type="ECO:0000313" key="4">
    <source>
        <dbReference type="Proteomes" id="UP000728185"/>
    </source>
</evidence>
<sequence>MPGRTEKPKRKTQNKPSFDYQLEEEDEDLGRMQPASNSNRSCSENPVSLDLSDPAWRQKTESDPLYQVYHKPNVAHPLVLLILCIASLLISITLIVLDALVLSEAHQPWYIGSGVWPGVLGLAATVTSMTFLHFQNNCLAIVVLNLDVVGMCVNLFCFFHAIIFVNFVTNVLPQTRAKHIGICSLCFVFLCIIVAHFVLMCMATCTRFKRKSCESSS</sequence>
<gene>
    <name evidence="3" type="ORF">FBUS_04843</name>
</gene>
<feature type="compositionally biased region" description="Polar residues" evidence="1">
    <location>
        <begin position="34"/>
        <end position="46"/>
    </location>
</feature>
<keyword evidence="2" id="KW-0812">Transmembrane</keyword>
<dbReference type="AlphaFoldDB" id="A0A8E0S581"/>